<evidence type="ECO:0000313" key="3">
    <source>
        <dbReference type="Proteomes" id="UP000095455"/>
    </source>
</evidence>
<organism evidence="2 3">
    <name type="scientific">Parabacteroides distasonis</name>
    <dbReference type="NCBI Taxonomy" id="823"/>
    <lineage>
        <taxon>Bacteria</taxon>
        <taxon>Pseudomonadati</taxon>
        <taxon>Bacteroidota</taxon>
        <taxon>Bacteroidia</taxon>
        <taxon>Bacteroidales</taxon>
        <taxon>Tannerellaceae</taxon>
        <taxon>Parabacteroides</taxon>
    </lineage>
</organism>
<feature type="transmembrane region" description="Helical" evidence="1">
    <location>
        <begin position="48"/>
        <end position="66"/>
    </location>
</feature>
<dbReference type="AlphaFoldDB" id="A0A8D9LFA2"/>
<dbReference type="Proteomes" id="UP000095455">
    <property type="component" value="Unassembled WGS sequence"/>
</dbReference>
<accession>A0A8D9LFA2</accession>
<comment type="caution">
    <text evidence="2">The sequence shown here is derived from an EMBL/GenBank/DDBJ whole genome shotgun (WGS) entry which is preliminary data.</text>
</comment>
<dbReference type="RefSeq" id="WP_011966282.1">
    <property type="nucleotide sequence ID" value="NZ_CABMKT010000002.1"/>
</dbReference>
<keyword evidence="1" id="KW-0472">Membrane</keyword>
<keyword evidence="1" id="KW-1133">Transmembrane helix</keyword>
<gene>
    <name evidence="2" type="ORF">ERS852380_03977</name>
</gene>
<reference evidence="2 3" key="1">
    <citation type="submission" date="2015-09" db="EMBL/GenBank/DDBJ databases">
        <authorList>
            <consortium name="Pathogen Informatics"/>
        </authorList>
    </citation>
    <scope>NUCLEOTIDE SEQUENCE [LARGE SCALE GENOMIC DNA]</scope>
    <source>
        <strain evidence="2 3">2789STDY5608822</strain>
    </source>
</reference>
<evidence type="ECO:0000256" key="1">
    <source>
        <dbReference type="SAM" id="Phobius"/>
    </source>
</evidence>
<proteinExistence type="predicted"/>
<keyword evidence="1" id="KW-0812">Transmembrane</keyword>
<protein>
    <submittedName>
        <fullName evidence="2">Uncharacterized protein</fullName>
    </submittedName>
</protein>
<dbReference type="EMBL" id="CYYK01000018">
    <property type="protein sequence ID" value="CUP12733.1"/>
    <property type="molecule type" value="Genomic_DNA"/>
</dbReference>
<name>A0A8D9LFA2_PARDI</name>
<evidence type="ECO:0000313" key="2">
    <source>
        <dbReference type="EMBL" id="CUP12733.1"/>
    </source>
</evidence>
<sequence length="253" mass="28169">MTAKEIFFKTLQFGWIKLGLGLLNILIAVLLFAILMGISVLFNSDGVVAIMFFIWLGLIGVVNFFLNHYIGYLVKAGHVAVIAMAYQTGYVPAKPFEMGKTMVKERFGTSNVYFALDKLVAGSIKQLQRTLGRVTDSLLGALPGADGIKSLTNMFLDISLGYVDECCLGYTFYHPAQNPYKSAADGVIIYFQNVEDVAQGCGEDNGDGHLIVRGGYVDCVYPLRWIVPLVRLERFHGFHYFIVVRLYSKVCLY</sequence>
<feature type="transmembrane region" description="Helical" evidence="1">
    <location>
        <begin position="21"/>
        <end position="42"/>
    </location>
</feature>